<evidence type="ECO:0000313" key="2">
    <source>
        <dbReference type="EMBL" id="VEL25648.1"/>
    </source>
</evidence>
<reference evidence="2" key="1">
    <citation type="submission" date="2018-11" db="EMBL/GenBank/DDBJ databases">
        <authorList>
            <consortium name="Pathogen Informatics"/>
        </authorList>
    </citation>
    <scope>NUCLEOTIDE SEQUENCE</scope>
</reference>
<dbReference type="AlphaFoldDB" id="A0A3S5ACJ5"/>
<dbReference type="Gene3D" id="3.40.50.10180">
    <property type="entry name" value="Glycerate kinase, MOFRL-like N-terminal domain"/>
    <property type="match status" value="1"/>
</dbReference>
<evidence type="ECO:0000313" key="3">
    <source>
        <dbReference type="Proteomes" id="UP000784294"/>
    </source>
</evidence>
<dbReference type="Proteomes" id="UP000784294">
    <property type="component" value="Unassembled WGS sequence"/>
</dbReference>
<dbReference type="InterPro" id="IPR025286">
    <property type="entry name" value="MOFRL_assoc_dom"/>
</dbReference>
<dbReference type="OrthoDB" id="44918at2759"/>
<dbReference type="SUPFAM" id="SSF82544">
    <property type="entry name" value="GckA/TtuD-like"/>
    <property type="match status" value="1"/>
</dbReference>
<protein>
    <recommendedName>
        <fullName evidence="1">MOFRL-associated domain-containing protein</fullName>
    </recommendedName>
</protein>
<comment type="caution">
    <text evidence="2">The sequence shown here is derived from an EMBL/GenBank/DDBJ whole genome shotgun (WGS) entry which is preliminary data.</text>
</comment>
<sequence length="158" mass="17637">MLVTHPLFSWQSEQHSSCHVDLQFGPRNNRPDSACVLQVSRRIDYDLRQRLVSPNDLVIVCISGGGSALLCLPRRCCSSEPTTAEKKIRFATEGLTRGIRGTAMTGGKRGEEEKEQRGEWDVRDEECERFDVNELVTTADLLSFAGASIHEVCCPKVK</sequence>
<keyword evidence="3" id="KW-1185">Reference proteome</keyword>
<gene>
    <name evidence="2" type="ORF">PXEA_LOCUS19088</name>
</gene>
<proteinExistence type="predicted"/>
<dbReference type="Pfam" id="PF13660">
    <property type="entry name" value="DUF4147"/>
    <property type="match status" value="1"/>
</dbReference>
<evidence type="ECO:0000259" key="1">
    <source>
        <dbReference type="Pfam" id="PF13660"/>
    </source>
</evidence>
<accession>A0A3S5ACJ5</accession>
<dbReference type="InterPro" id="IPR038614">
    <property type="entry name" value="GK_N_sf"/>
</dbReference>
<feature type="domain" description="MOFRL-associated" evidence="1">
    <location>
        <begin position="25"/>
        <end position="76"/>
    </location>
</feature>
<name>A0A3S5ACJ5_9PLAT</name>
<dbReference type="EMBL" id="CAAALY010075372">
    <property type="protein sequence ID" value="VEL25648.1"/>
    <property type="molecule type" value="Genomic_DNA"/>
</dbReference>
<organism evidence="2 3">
    <name type="scientific">Protopolystoma xenopodis</name>
    <dbReference type="NCBI Taxonomy" id="117903"/>
    <lineage>
        <taxon>Eukaryota</taxon>
        <taxon>Metazoa</taxon>
        <taxon>Spiralia</taxon>
        <taxon>Lophotrochozoa</taxon>
        <taxon>Platyhelminthes</taxon>
        <taxon>Monogenea</taxon>
        <taxon>Polyopisthocotylea</taxon>
        <taxon>Polystomatidea</taxon>
        <taxon>Polystomatidae</taxon>
        <taxon>Protopolystoma</taxon>
    </lineage>
</organism>